<dbReference type="Proteomes" id="UP000233440">
    <property type="component" value="Unassembled WGS sequence"/>
</dbReference>
<keyword evidence="3" id="KW-1185">Reference proteome</keyword>
<dbReference type="RefSeq" id="WP_101356760.1">
    <property type="nucleotide sequence ID" value="NZ_PIQO01000043.1"/>
</dbReference>
<proteinExistence type="predicted"/>
<evidence type="ECO:0000313" key="3">
    <source>
        <dbReference type="Proteomes" id="UP000233440"/>
    </source>
</evidence>
<reference evidence="2 3" key="1">
    <citation type="submission" date="2017-11" db="EMBL/GenBank/DDBJ databases">
        <title>Bacillus camelliae sp. nov., isolated from pu'er tea.</title>
        <authorList>
            <person name="Niu L."/>
        </authorList>
    </citation>
    <scope>NUCLEOTIDE SEQUENCE [LARGE SCALE GENOMIC DNA]</scope>
    <source>
        <strain evidence="2 3">7578-1</strain>
    </source>
</reference>
<evidence type="ECO:0000259" key="1">
    <source>
        <dbReference type="Pfam" id="PF04326"/>
    </source>
</evidence>
<organism evidence="2 3">
    <name type="scientific">Heyndrickxia camelliae</name>
    <dbReference type="NCBI Taxonomy" id="1707093"/>
    <lineage>
        <taxon>Bacteria</taxon>
        <taxon>Bacillati</taxon>
        <taxon>Bacillota</taxon>
        <taxon>Bacilli</taxon>
        <taxon>Bacillales</taxon>
        <taxon>Bacillaceae</taxon>
        <taxon>Heyndrickxia</taxon>
    </lineage>
</organism>
<evidence type="ECO:0000313" key="2">
    <source>
        <dbReference type="EMBL" id="PKR82459.1"/>
    </source>
</evidence>
<dbReference type="Gene3D" id="3.30.950.30">
    <property type="entry name" value="Schlafen, AAA domain"/>
    <property type="match status" value="1"/>
</dbReference>
<gene>
    <name evidence="2" type="ORF">CWO92_24280</name>
</gene>
<accession>A0A2N3LCX7</accession>
<dbReference type="EMBL" id="PIQO01000043">
    <property type="protein sequence ID" value="PKR82459.1"/>
    <property type="molecule type" value="Genomic_DNA"/>
</dbReference>
<dbReference type="Pfam" id="PF04326">
    <property type="entry name" value="SLFN_AlbA_2"/>
    <property type="match status" value="1"/>
</dbReference>
<name>A0A2N3LCX7_9BACI</name>
<feature type="domain" description="Schlafen AlbA-2" evidence="1">
    <location>
        <begin position="14"/>
        <end position="60"/>
    </location>
</feature>
<dbReference type="InterPro" id="IPR007421">
    <property type="entry name" value="Schlafen_AlbA_2_dom"/>
</dbReference>
<dbReference type="AlphaFoldDB" id="A0A2N3LCX7"/>
<dbReference type="InterPro" id="IPR038461">
    <property type="entry name" value="Schlafen_AlbA_2_dom_sf"/>
</dbReference>
<dbReference type="OrthoDB" id="9807907at2"/>
<sequence>MYEKMLELLEAGGETRNIEFKRSYDWKDPQHKAKIVKCILAMSNTKDGGYLIIGIDDENRDWKNLLVWNMSIMKN</sequence>
<protein>
    <recommendedName>
        <fullName evidence="1">Schlafen AlbA-2 domain-containing protein</fullName>
    </recommendedName>
</protein>
<comment type="caution">
    <text evidence="2">The sequence shown here is derived from an EMBL/GenBank/DDBJ whole genome shotgun (WGS) entry which is preliminary data.</text>
</comment>